<dbReference type="Gene3D" id="1.10.10.60">
    <property type="entry name" value="Homeodomain-like"/>
    <property type="match status" value="2"/>
</dbReference>
<keyword evidence="4" id="KW-0812">Transmembrane</keyword>
<feature type="transmembrane region" description="Helical" evidence="4">
    <location>
        <begin position="25"/>
        <end position="47"/>
    </location>
</feature>
<dbReference type="EMBL" id="JACHON010000009">
    <property type="protein sequence ID" value="MBB6513221.1"/>
    <property type="molecule type" value="Genomic_DNA"/>
</dbReference>
<evidence type="ECO:0000259" key="5">
    <source>
        <dbReference type="PROSITE" id="PS01124"/>
    </source>
</evidence>
<dbReference type="GO" id="GO:0043565">
    <property type="term" value="F:sequence-specific DNA binding"/>
    <property type="evidence" value="ECO:0007669"/>
    <property type="project" value="InterPro"/>
</dbReference>
<keyword evidence="2" id="KW-0238">DNA-binding</keyword>
<evidence type="ECO:0000256" key="2">
    <source>
        <dbReference type="ARBA" id="ARBA00023125"/>
    </source>
</evidence>
<dbReference type="SUPFAM" id="SSF46689">
    <property type="entry name" value="Homeodomain-like"/>
    <property type="match status" value="2"/>
</dbReference>
<protein>
    <submittedName>
        <fullName evidence="6">YesN/AraC family two-component response regulator</fullName>
    </submittedName>
</protein>
<dbReference type="AlphaFoldDB" id="A0A841RKI5"/>
<dbReference type="SMART" id="SM00342">
    <property type="entry name" value="HTH_ARAC"/>
    <property type="match status" value="1"/>
</dbReference>
<gene>
    <name evidence="6" type="ORF">GGQ92_002025</name>
</gene>
<keyword evidence="4" id="KW-0472">Membrane</keyword>
<dbReference type="InterPro" id="IPR018062">
    <property type="entry name" value="HTH_AraC-typ_CS"/>
</dbReference>
<dbReference type="PANTHER" id="PTHR43280">
    <property type="entry name" value="ARAC-FAMILY TRANSCRIPTIONAL REGULATOR"/>
    <property type="match status" value="1"/>
</dbReference>
<reference evidence="6 7" key="1">
    <citation type="submission" date="2020-08" db="EMBL/GenBank/DDBJ databases">
        <title>Genomic Encyclopedia of Type Strains, Phase IV (KMG-IV): sequencing the most valuable type-strain genomes for metagenomic binning, comparative biology and taxonomic classification.</title>
        <authorList>
            <person name="Goeker M."/>
        </authorList>
    </citation>
    <scope>NUCLEOTIDE SEQUENCE [LARGE SCALE GENOMIC DNA]</scope>
    <source>
        <strain evidence="6 7">DSM 11805</strain>
    </source>
</reference>
<sequence length="773" mass="90425">MKQQKKQMVEWIQSRWKSQYFRRSFLLILFITSIPGIISGIAIYSIGLNSTEKELTKVHLEEIDERAQNIDDQLTYLEESLTYWAFEPTFNYQLITTDFVYEFQKTRDLMQKLLILEGSHPFINEVDLYIETKEGAVVFSPYVNYIHNTNEHKGYETLLSGRKNITWDHDEQFMEHAGYMEEIVLAHQIPGVVKEPFGAIIVSLDKKSLAKNLETLTPYTGGVTVLLNETNDVLLTSGMRKNNPFINELIDLYMDEESGRTGQLQWDDKTYSVTYGSFDRIGSEWTYISAAPISAITTPIVTISKVILIVSFTVLAVAFFLTLFASNRLYQPVKNIVSSYISGANRVSSTNHDEFSQIRDRLNSLTIEKQQLKDKISHQIPQLRQNFLTQLTRGYLYNFNEEALKRRMENYGWNVEGHSFVLLDIQITGMDHRHYKEDDSWLAFAMSNIAEELIEDYVEQFTVLNHYDMTASVFILLPETIEDSQKMLHSLAKEMTLAINRILNVFATITISSETNKIKGINHLFEETRRVRSYRDYKTDNQIIVMQDKFKEENYRRLHYPFEIEKEIIQSIRRGGGEETETLIREFFEQLVQGSSKEFSVNTGVQQLYSVIQHEILLSGIDPFQLYDGRNMWRELTQLREIEWIIKWFIDEVVQPYTAYLEKNINMEMKLIVDKVVSYIEEKYMEDISLEGCADYVQTTPYTLSKAFKKILGINFIDYLTKIRMDKAKRLLMETNEKISDIAETVGYRHSYFNRIFKKHVGITPSQFRRRSS</sequence>
<keyword evidence="1" id="KW-0805">Transcription regulation</keyword>
<name>A0A841RKI5_9BACI</name>
<keyword evidence="7" id="KW-1185">Reference proteome</keyword>
<dbReference type="Proteomes" id="UP000572212">
    <property type="component" value="Unassembled WGS sequence"/>
</dbReference>
<evidence type="ECO:0000256" key="4">
    <source>
        <dbReference type="SAM" id="Phobius"/>
    </source>
</evidence>
<organism evidence="6 7">
    <name type="scientific">Gracilibacillus halotolerans</name>
    <dbReference type="NCBI Taxonomy" id="74386"/>
    <lineage>
        <taxon>Bacteria</taxon>
        <taxon>Bacillati</taxon>
        <taxon>Bacillota</taxon>
        <taxon>Bacilli</taxon>
        <taxon>Bacillales</taxon>
        <taxon>Bacillaceae</taxon>
        <taxon>Gracilibacillus</taxon>
    </lineage>
</organism>
<keyword evidence="3" id="KW-0804">Transcription</keyword>
<evidence type="ECO:0000313" key="6">
    <source>
        <dbReference type="EMBL" id="MBB6513221.1"/>
    </source>
</evidence>
<dbReference type="PROSITE" id="PS00041">
    <property type="entry name" value="HTH_ARAC_FAMILY_1"/>
    <property type="match status" value="1"/>
</dbReference>
<evidence type="ECO:0000256" key="1">
    <source>
        <dbReference type="ARBA" id="ARBA00023015"/>
    </source>
</evidence>
<dbReference type="InterPro" id="IPR018060">
    <property type="entry name" value="HTH_AraC"/>
</dbReference>
<keyword evidence="4" id="KW-1133">Transmembrane helix</keyword>
<dbReference type="PANTHER" id="PTHR43280:SF28">
    <property type="entry name" value="HTH-TYPE TRANSCRIPTIONAL ACTIVATOR RHAS"/>
    <property type="match status" value="1"/>
</dbReference>
<comment type="caution">
    <text evidence="6">The sequence shown here is derived from an EMBL/GenBank/DDBJ whole genome shotgun (WGS) entry which is preliminary data.</text>
</comment>
<proteinExistence type="predicted"/>
<dbReference type="GO" id="GO:0003700">
    <property type="term" value="F:DNA-binding transcription factor activity"/>
    <property type="evidence" value="ECO:0007669"/>
    <property type="project" value="InterPro"/>
</dbReference>
<evidence type="ECO:0000313" key="7">
    <source>
        <dbReference type="Proteomes" id="UP000572212"/>
    </source>
</evidence>
<dbReference type="Pfam" id="PF12833">
    <property type="entry name" value="HTH_18"/>
    <property type="match status" value="1"/>
</dbReference>
<feature type="domain" description="HTH araC/xylS-type" evidence="5">
    <location>
        <begin position="674"/>
        <end position="771"/>
    </location>
</feature>
<accession>A0A841RKI5</accession>
<dbReference type="RefSeq" id="WP_246384356.1">
    <property type="nucleotide sequence ID" value="NZ_BAAACU010000055.1"/>
</dbReference>
<dbReference type="InterPro" id="IPR009057">
    <property type="entry name" value="Homeodomain-like_sf"/>
</dbReference>
<evidence type="ECO:0000256" key="3">
    <source>
        <dbReference type="ARBA" id="ARBA00023163"/>
    </source>
</evidence>
<dbReference type="PROSITE" id="PS01124">
    <property type="entry name" value="HTH_ARAC_FAMILY_2"/>
    <property type="match status" value="1"/>
</dbReference>